<keyword evidence="3" id="KW-1185">Reference proteome</keyword>
<reference evidence="2 3" key="1">
    <citation type="submission" date="2013-11" db="EMBL/GenBank/DDBJ databases">
        <title>Metagenomic analysis of a methanogenic consortium involved in long chain n-alkane degradation.</title>
        <authorList>
            <person name="Davidova I.A."/>
            <person name="Callaghan A.V."/>
            <person name="Wawrik B."/>
            <person name="Pruitt S."/>
            <person name="Marks C."/>
            <person name="Duncan K.E."/>
            <person name="Suflita J.M."/>
        </authorList>
    </citation>
    <scope>NUCLEOTIDE SEQUENCE [LARGE SCALE GENOMIC DNA]</scope>
    <source>
        <strain evidence="2 3">SPR</strain>
    </source>
</reference>
<dbReference type="Proteomes" id="UP000032233">
    <property type="component" value="Unassembled WGS sequence"/>
</dbReference>
<protein>
    <submittedName>
        <fullName evidence="2">Uncharacterized protein</fullName>
    </submittedName>
</protein>
<organism evidence="2 3">
    <name type="scientific">Dethiosulfatarculus sandiegensis</name>
    <dbReference type="NCBI Taxonomy" id="1429043"/>
    <lineage>
        <taxon>Bacteria</taxon>
        <taxon>Pseudomonadati</taxon>
        <taxon>Thermodesulfobacteriota</taxon>
        <taxon>Desulfarculia</taxon>
        <taxon>Desulfarculales</taxon>
        <taxon>Desulfarculaceae</taxon>
        <taxon>Dethiosulfatarculus</taxon>
    </lineage>
</organism>
<evidence type="ECO:0000256" key="1">
    <source>
        <dbReference type="SAM" id="SignalP"/>
    </source>
</evidence>
<sequence>MKRIIVLVVLAGLVMGSLAGCAGKDEQTAYMQAQLQALALQKPLLEIEGFKDQPIVFKKLTVYAPGQGQIQQYVDPWANVATNALGVLGAVGGIWVGGDAAVRLADTVGKHASAVYTHSYNQTAPPPEPVIVTQPEPIVVKGE</sequence>
<feature type="signal peptide" evidence="1">
    <location>
        <begin position="1"/>
        <end position="19"/>
    </location>
</feature>
<dbReference type="AlphaFoldDB" id="A0A0D2GGH4"/>
<gene>
    <name evidence="2" type="ORF">X474_13020</name>
</gene>
<dbReference type="EMBL" id="AZAC01000014">
    <property type="protein sequence ID" value="KIX13997.1"/>
    <property type="molecule type" value="Genomic_DNA"/>
</dbReference>
<dbReference type="PROSITE" id="PS51257">
    <property type="entry name" value="PROKAR_LIPOPROTEIN"/>
    <property type="match status" value="1"/>
</dbReference>
<dbReference type="STRING" id="1429043.X474_13020"/>
<accession>A0A0D2GGH4</accession>
<dbReference type="InParanoid" id="A0A0D2GGH4"/>
<comment type="caution">
    <text evidence="2">The sequence shown here is derived from an EMBL/GenBank/DDBJ whole genome shotgun (WGS) entry which is preliminary data.</text>
</comment>
<feature type="chain" id="PRO_5002242820" evidence="1">
    <location>
        <begin position="20"/>
        <end position="143"/>
    </location>
</feature>
<proteinExistence type="predicted"/>
<evidence type="ECO:0000313" key="2">
    <source>
        <dbReference type="EMBL" id="KIX13997.1"/>
    </source>
</evidence>
<keyword evidence="1" id="KW-0732">Signal</keyword>
<name>A0A0D2GGH4_9BACT</name>
<evidence type="ECO:0000313" key="3">
    <source>
        <dbReference type="Proteomes" id="UP000032233"/>
    </source>
</evidence>
<dbReference type="RefSeq" id="WP_044348976.1">
    <property type="nucleotide sequence ID" value="NZ_AZAC01000014.1"/>
</dbReference>